<dbReference type="Proteomes" id="UP000177230">
    <property type="component" value="Unassembled WGS sequence"/>
</dbReference>
<sequence length="181" mass="20664">MPKTKGTGIVWLRELIEYQGAEAEQQVAKALSPEDYKNYRAAMPINWISEESATNIYRAAGNILFAEKANVLEEVGRGMAKNNMTGIYSIFLKLVTIPFMLKQASRLWKTYHDSGKASVEEAQGQNRITFKVSDFSELPKEMRQVLRGYILGLSELVKAQNTRVELDESDPGEWRWVITWQ</sequence>
<evidence type="ECO:0000313" key="2">
    <source>
        <dbReference type="Proteomes" id="UP000177230"/>
    </source>
</evidence>
<gene>
    <name evidence="1" type="ORF">A2024_04890</name>
</gene>
<proteinExistence type="predicted"/>
<evidence type="ECO:0008006" key="3">
    <source>
        <dbReference type="Google" id="ProtNLM"/>
    </source>
</evidence>
<dbReference type="EMBL" id="MFFM01000002">
    <property type="protein sequence ID" value="OGF14407.1"/>
    <property type="molecule type" value="Genomic_DNA"/>
</dbReference>
<accession>A0A1F5RIQ7</accession>
<protein>
    <recommendedName>
        <fullName evidence="3">DUF2378 family protein</fullName>
    </recommendedName>
</protein>
<organism evidence="1 2">
    <name type="scientific">Candidatus Edwardsbacteria bacterium GWF2_54_11</name>
    <dbReference type="NCBI Taxonomy" id="1817851"/>
    <lineage>
        <taxon>Bacteria</taxon>
        <taxon>Candidatus Edwardsiibacteriota</taxon>
    </lineage>
</organism>
<dbReference type="AlphaFoldDB" id="A0A1F5RIQ7"/>
<reference evidence="1 2" key="1">
    <citation type="journal article" date="2016" name="Nat. Commun.">
        <title>Thousands of microbial genomes shed light on interconnected biogeochemical processes in an aquifer system.</title>
        <authorList>
            <person name="Anantharaman K."/>
            <person name="Brown C.T."/>
            <person name="Hug L.A."/>
            <person name="Sharon I."/>
            <person name="Castelle C.J."/>
            <person name="Probst A.J."/>
            <person name="Thomas B.C."/>
            <person name="Singh A."/>
            <person name="Wilkins M.J."/>
            <person name="Karaoz U."/>
            <person name="Brodie E.L."/>
            <person name="Williams K.H."/>
            <person name="Hubbard S.S."/>
            <person name="Banfield J.F."/>
        </authorList>
    </citation>
    <scope>NUCLEOTIDE SEQUENCE [LARGE SCALE GENOMIC DNA]</scope>
</reference>
<comment type="caution">
    <text evidence="1">The sequence shown here is derived from an EMBL/GenBank/DDBJ whole genome shotgun (WGS) entry which is preliminary data.</text>
</comment>
<evidence type="ECO:0000313" key="1">
    <source>
        <dbReference type="EMBL" id="OGF14407.1"/>
    </source>
</evidence>
<name>A0A1F5RIQ7_9BACT</name>